<organism evidence="2 3">
    <name type="scientific">Cinnamomum micranthum f. kanehirae</name>
    <dbReference type="NCBI Taxonomy" id="337451"/>
    <lineage>
        <taxon>Eukaryota</taxon>
        <taxon>Viridiplantae</taxon>
        <taxon>Streptophyta</taxon>
        <taxon>Embryophyta</taxon>
        <taxon>Tracheophyta</taxon>
        <taxon>Spermatophyta</taxon>
        <taxon>Magnoliopsida</taxon>
        <taxon>Magnoliidae</taxon>
        <taxon>Laurales</taxon>
        <taxon>Lauraceae</taxon>
        <taxon>Cinnamomum</taxon>
    </lineage>
</organism>
<evidence type="ECO:0000313" key="2">
    <source>
        <dbReference type="EMBL" id="RWR92183.1"/>
    </source>
</evidence>
<accession>A0A3S3NC40</accession>
<evidence type="ECO:0000256" key="1">
    <source>
        <dbReference type="SAM" id="MobiDB-lite"/>
    </source>
</evidence>
<feature type="region of interest" description="Disordered" evidence="1">
    <location>
        <begin position="172"/>
        <end position="194"/>
    </location>
</feature>
<sequence length="306" mass="34067">MKPSRQVKRLPAGRSSAPRHEAISASEEIACGSAYSRVRPALIPALAGLGDDTSLRSDTFNRASDNYGLGGSTRFSHGSLSSRLVAELSEPTMIVLAPARQPRSRQSPLRRQWQRRHLQMTWSFQLRKSVATTLRTTHACLKHSVHTIYKAQIIIKGKGKLQEADMARRIAPLPPPTPPLQEQQHLSRETPTGSSRLAEVAGGTAAEFVAVGCCCPCVIVDILVVTVVKLPAGLCRKALKKKRYNRRIGLLQPKRLDEDDLEVRTVSAGMWPEKSPAMEVYEMEKEMWSKFYSNGNGFWRNPSERE</sequence>
<gene>
    <name evidence="2" type="ORF">CKAN_02139000</name>
</gene>
<keyword evidence="3" id="KW-1185">Reference proteome</keyword>
<dbReference type="AlphaFoldDB" id="A0A3S3NC40"/>
<evidence type="ECO:0000313" key="3">
    <source>
        <dbReference type="Proteomes" id="UP000283530"/>
    </source>
</evidence>
<feature type="region of interest" description="Disordered" evidence="1">
    <location>
        <begin position="1"/>
        <end position="21"/>
    </location>
</feature>
<dbReference type="EMBL" id="QPKB01000009">
    <property type="protein sequence ID" value="RWR92183.1"/>
    <property type="molecule type" value="Genomic_DNA"/>
</dbReference>
<dbReference type="OrthoDB" id="695262at2759"/>
<name>A0A3S3NC40_9MAGN</name>
<protein>
    <submittedName>
        <fullName evidence="2">Pollen preferential protein</fullName>
    </submittedName>
</protein>
<dbReference type="PANTHER" id="PTHR33264:SF69">
    <property type="entry name" value="WRKY DOMAIN-CONTAINING PROTEIN"/>
    <property type="match status" value="1"/>
</dbReference>
<feature type="compositionally biased region" description="Polar residues" evidence="1">
    <location>
        <begin position="181"/>
        <end position="194"/>
    </location>
</feature>
<reference evidence="2 3" key="1">
    <citation type="journal article" date="2019" name="Nat. Plants">
        <title>Stout camphor tree genome fills gaps in understanding of flowering plant genome evolution.</title>
        <authorList>
            <person name="Chaw S.M."/>
            <person name="Liu Y.C."/>
            <person name="Wu Y.W."/>
            <person name="Wang H.Y."/>
            <person name="Lin C.I."/>
            <person name="Wu C.S."/>
            <person name="Ke H.M."/>
            <person name="Chang L.Y."/>
            <person name="Hsu C.Y."/>
            <person name="Yang H.T."/>
            <person name="Sudianto E."/>
            <person name="Hsu M.H."/>
            <person name="Wu K.P."/>
            <person name="Wang L.N."/>
            <person name="Leebens-Mack J.H."/>
            <person name="Tsai I.J."/>
        </authorList>
    </citation>
    <scope>NUCLEOTIDE SEQUENCE [LARGE SCALE GENOMIC DNA]</scope>
    <source>
        <strain evidence="3">cv. Chaw 1501</strain>
        <tissue evidence="2">Young leaves</tissue>
    </source>
</reference>
<dbReference type="PANTHER" id="PTHR33264">
    <property type="entry name" value="EXPRESSED PROTEIN"/>
    <property type="match status" value="1"/>
</dbReference>
<comment type="caution">
    <text evidence="2">The sequence shown here is derived from an EMBL/GenBank/DDBJ whole genome shotgun (WGS) entry which is preliminary data.</text>
</comment>
<dbReference type="Proteomes" id="UP000283530">
    <property type="component" value="Unassembled WGS sequence"/>
</dbReference>
<proteinExistence type="predicted"/>